<evidence type="ECO:0000313" key="10">
    <source>
        <dbReference type="Proteomes" id="UP000014174"/>
    </source>
</evidence>
<dbReference type="Pfam" id="PF01757">
    <property type="entry name" value="Acyl_transf_3"/>
    <property type="match status" value="1"/>
</dbReference>
<evidence type="ECO:0000256" key="5">
    <source>
        <dbReference type="ARBA" id="ARBA00022989"/>
    </source>
</evidence>
<feature type="transmembrane region" description="Helical" evidence="7">
    <location>
        <begin position="212"/>
        <end position="235"/>
    </location>
</feature>
<dbReference type="PATRIC" id="fig|1150600.3.peg.439"/>
<evidence type="ECO:0000313" key="9">
    <source>
        <dbReference type="EMBL" id="EOR96343.1"/>
    </source>
</evidence>
<evidence type="ECO:0000256" key="7">
    <source>
        <dbReference type="SAM" id="Phobius"/>
    </source>
</evidence>
<feature type="transmembrane region" description="Helical" evidence="7">
    <location>
        <begin position="241"/>
        <end position="261"/>
    </location>
</feature>
<name>R9GXE6_9SPHI</name>
<comment type="similarity">
    <text evidence="2">Belongs to the acyltransferase 3 family.</text>
</comment>
<feature type="transmembrane region" description="Helical" evidence="7">
    <location>
        <begin position="51"/>
        <end position="69"/>
    </location>
</feature>
<dbReference type="eggNOG" id="COG3274">
    <property type="taxonomic scope" value="Bacteria"/>
</dbReference>
<sequence length="338" mass="39067">MNQQTKFIWADHLRVAATIAVITVHVSASILPLYKQIPDLTWWIGNLFDSISRFCVPIFVMLSGALLLPKDTALPDFFKKRLSRLIYPFLFWCTVYIVNYFLFHTKNIQTLSANELYTQLVHQIKNQEISYHFWYIYMIIGLYLIIPIMGIWIRKASESALLYILGIWFVGLLLLENLGNGVEIYNFIRYSGYLVLGYYLSKKEFRFKTSRVALILIVTGILVTILGTYLITVYQGKFNPFFYGNTTPNIVLFASGVFLYFKSLKFNPDKKSHISTFINRYSYGIYLVHVLVLTHLKFSWRTIHPLLGIPLTVISCLLISALIIYVINKIPGGKYISG</sequence>
<feature type="transmembrane region" description="Helical" evidence="7">
    <location>
        <begin position="85"/>
        <end position="103"/>
    </location>
</feature>
<dbReference type="STRING" id="1150600.ADIARSV_0448"/>
<dbReference type="PANTHER" id="PTHR40074">
    <property type="entry name" value="O-ACETYLTRANSFERASE WECH"/>
    <property type="match status" value="1"/>
</dbReference>
<dbReference type="GO" id="GO:0009246">
    <property type="term" value="P:enterobacterial common antigen biosynthetic process"/>
    <property type="evidence" value="ECO:0007669"/>
    <property type="project" value="TreeGrafter"/>
</dbReference>
<protein>
    <submittedName>
        <fullName evidence="9">Membrane protein</fullName>
    </submittedName>
</protein>
<dbReference type="EMBL" id="AQPN01000018">
    <property type="protein sequence ID" value="EOR96343.1"/>
    <property type="molecule type" value="Genomic_DNA"/>
</dbReference>
<feature type="transmembrane region" description="Helical" evidence="7">
    <location>
        <begin position="306"/>
        <end position="327"/>
    </location>
</feature>
<feature type="transmembrane region" description="Helical" evidence="7">
    <location>
        <begin position="281"/>
        <end position="300"/>
    </location>
</feature>
<keyword evidence="3" id="KW-1003">Cell membrane</keyword>
<dbReference type="AlphaFoldDB" id="R9GXE6"/>
<keyword evidence="5 7" id="KW-1133">Transmembrane helix</keyword>
<dbReference type="GO" id="GO:0016413">
    <property type="term" value="F:O-acetyltransferase activity"/>
    <property type="evidence" value="ECO:0007669"/>
    <property type="project" value="TreeGrafter"/>
</dbReference>
<dbReference type="PANTHER" id="PTHR40074:SF2">
    <property type="entry name" value="O-ACETYLTRANSFERASE WECH"/>
    <property type="match status" value="1"/>
</dbReference>
<dbReference type="InterPro" id="IPR002656">
    <property type="entry name" value="Acyl_transf_3_dom"/>
</dbReference>
<proteinExistence type="inferred from homology"/>
<evidence type="ECO:0000256" key="1">
    <source>
        <dbReference type="ARBA" id="ARBA00004651"/>
    </source>
</evidence>
<dbReference type="RefSeq" id="WP_016193697.1">
    <property type="nucleotide sequence ID" value="NZ_AQPN01000018.1"/>
</dbReference>
<feature type="transmembrane region" description="Helical" evidence="7">
    <location>
        <begin position="12"/>
        <end position="31"/>
    </location>
</feature>
<dbReference type="Proteomes" id="UP000014174">
    <property type="component" value="Unassembled WGS sequence"/>
</dbReference>
<evidence type="ECO:0000256" key="4">
    <source>
        <dbReference type="ARBA" id="ARBA00022692"/>
    </source>
</evidence>
<keyword evidence="6 7" id="KW-0472">Membrane</keyword>
<keyword evidence="10" id="KW-1185">Reference proteome</keyword>
<keyword evidence="4 7" id="KW-0812">Transmembrane</keyword>
<feature type="domain" description="Acyltransferase 3" evidence="8">
    <location>
        <begin position="8"/>
        <end position="324"/>
    </location>
</feature>
<comment type="caution">
    <text evidence="9">The sequence shown here is derived from an EMBL/GenBank/DDBJ whole genome shotgun (WGS) entry which is preliminary data.</text>
</comment>
<feature type="transmembrane region" description="Helical" evidence="7">
    <location>
        <begin position="184"/>
        <end position="200"/>
    </location>
</feature>
<accession>R9GXE6</accession>
<dbReference type="GO" id="GO:0005886">
    <property type="term" value="C:plasma membrane"/>
    <property type="evidence" value="ECO:0007669"/>
    <property type="project" value="UniProtKB-SubCell"/>
</dbReference>
<comment type="subcellular location">
    <subcellularLocation>
        <location evidence="1">Cell membrane</location>
        <topology evidence="1">Multi-pass membrane protein</topology>
    </subcellularLocation>
</comment>
<evidence type="ECO:0000256" key="3">
    <source>
        <dbReference type="ARBA" id="ARBA00022475"/>
    </source>
</evidence>
<feature type="transmembrane region" description="Helical" evidence="7">
    <location>
        <begin position="134"/>
        <end position="153"/>
    </location>
</feature>
<feature type="transmembrane region" description="Helical" evidence="7">
    <location>
        <begin position="160"/>
        <end position="178"/>
    </location>
</feature>
<organism evidence="9 10">
    <name type="scientific">Arcticibacter svalbardensis MN12-7</name>
    <dbReference type="NCBI Taxonomy" id="1150600"/>
    <lineage>
        <taxon>Bacteria</taxon>
        <taxon>Pseudomonadati</taxon>
        <taxon>Bacteroidota</taxon>
        <taxon>Sphingobacteriia</taxon>
        <taxon>Sphingobacteriales</taxon>
        <taxon>Sphingobacteriaceae</taxon>
        <taxon>Arcticibacter</taxon>
    </lineage>
</organism>
<evidence type="ECO:0000256" key="2">
    <source>
        <dbReference type="ARBA" id="ARBA00007400"/>
    </source>
</evidence>
<reference evidence="9 10" key="1">
    <citation type="journal article" date="2013" name="Genome Announc.">
        <title>Draft Genome Sequence of Arcticibacter svalbardensis Strain MN12-7T, a Member of the Family Sphingobacteriaceae Isolated from an Arctic Soil Sample.</title>
        <authorList>
            <person name="Shivaji S."/>
            <person name="Ara S."/>
            <person name="Prasad S."/>
            <person name="Manasa B.P."/>
            <person name="Begum Z."/>
            <person name="Singh A."/>
            <person name="Kumar Pinnaka A."/>
        </authorList>
    </citation>
    <scope>NUCLEOTIDE SEQUENCE [LARGE SCALE GENOMIC DNA]</scope>
    <source>
        <strain evidence="9 10">MN12-7</strain>
    </source>
</reference>
<evidence type="ECO:0000259" key="8">
    <source>
        <dbReference type="Pfam" id="PF01757"/>
    </source>
</evidence>
<evidence type="ECO:0000256" key="6">
    <source>
        <dbReference type="ARBA" id="ARBA00023136"/>
    </source>
</evidence>
<dbReference type="OrthoDB" id="9810469at2"/>
<gene>
    <name evidence="9" type="ORF">ADIARSV_0448</name>
</gene>